<feature type="transmembrane region" description="Helical" evidence="1">
    <location>
        <begin position="29"/>
        <end position="49"/>
    </location>
</feature>
<evidence type="ECO:0000256" key="1">
    <source>
        <dbReference type="SAM" id="Phobius"/>
    </source>
</evidence>
<dbReference type="AlphaFoldDB" id="A0ABD2XCW3"/>
<proteinExistence type="predicted"/>
<reference evidence="2 3" key="1">
    <citation type="journal article" date="2024" name="bioRxiv">
        <title>A reference genome for Trichogramma kaykai: A tiny desert-dwelling parasitoid wasp with competing sex-ratio distorters.</title>
        <authorList>
            <person name="Culotta J."/>
            <person name="Lindsey A.R."/>
        </authorList>
    </citation>
    <scope>NUCLEOTIDE SEQUENCE [LARGE SCALE GENOMIC DNA]</scope>
    <source>
        <strain evidence="2 3">KSX58</strain>
    </source>
</reference>
<evidence type="ECO:0000313" key="3">
    <source>
        <dbReference type="Proteomes" id="UP001627154"/>
    </source>
</evidence>
<name>A0ABD2XCW3_9HYME</name>
<keyword evidence="1" id="KW-1133">Transmembrane helix</keyword>
<comment type="caution">
    <text evidence="2">The sequence shown here is derived from an EMBL/GenBank/DDBJ whole genome shotgun (WGS) entry which is preliminary data.</text>
</comment>
<organism evidence="2 3">
    <name type="scientific">Trichogramma kaykai</name>
    <dbReference type="NCBI Taxonomy" id="54128"/>
    <lineage>
        <taxon>Eukaryota</taxon>
        <taxon>Metazoa</taxon>
        <taxon>Ecdysozoa</taxon>
        <taxon>Arthropoda</taxon>
        <taxon>Hexapoda</taxon>
        <taxon>Insecta</taxon>
        <taxon>Pterygota</taxon>
        <taxon>Neoptera</taxon>
        <taxon>Endopterygota</taxon>
        <taxon>Hymenoptera</taxon>
        <taxon>Apocrita</taxon>
        <taxon>Proctotrupomorpha</taxon>
        <taxon>Chalcidoidea</taxon>
        <taxon>Trichogrammatidae</taxon>
        <taxon>Trichogramma</taxon>
    </lineage>
</organism>
<keyword evidence="1" id="KW-0472">Membrane</keyword>
<dbReference type="EMBL" id="JBJJXI010000032">
    <property type="protein sequence ID" value="KAL3403089.1"/>
    <property type="molecule type" value="Genomic_DNA"/>
</dbReference>
<dbReference type="Proteomes" id="UP001627154">
    <property type="component" value="Unassembled WGS sequence"/>
</dbReference>
<gene>
    <name evidence="2" type="ORF">TKK_004222</name>
</gene>
<evidence type="ECO:0000313" key="2">
    <source>
        <dbReference type="EMBL" id="KAL3403089.1"/>
    </source>
</evidence>
<protein>
    <submittedName>
        <fullName evidence="2">Uncharacterized protein</fullName>
    </submittedName>
</protein>
<sequence length="102" mass="10821">MSIGTQRCTHTWEPGTWDSHERIHTYNNAAAAAAAAAVAVAAVVAHVLLASTTNGLDTWLVAAAAHGRLCCCSILQTAELARCTPFRSHPATSLHHCTYTTH</sequence>
<accession>A0ABD2XCW3</accession>
<keyword evidence="1" id="KW-0812">Transmembrane</keyword>
<keyword evidence="3" id="KW-1185">Reference proteome</keyword>